<evidence type="ECO:0000256" key="6">
    <source>
        <dbReference type="SAM" id="Phobius"/>
    </source>
</evidence>
<dbReference type="PANTHER" id="PTHR21716">
    <property type="entry name" value="TRANSMEMBRANE PROTEIN"/>
    <property type="match status" value="1"/>
</dbReference>
<dbReference type="RefSeq" id="WP_204729071.1">
    <property type="nucleotide sequence ID" value="NZ_JAFBDK010000006.1"/>
</dbReference>
<dbReference type="EMBL" id="JBHUPG010000022">
    <property type="protein sequence ID" value="MFD2912606.1"/>
    <property type="molecule type" value="Genomic_DNA"/>
</dbReference>
<feature type="transmembrane region" description="Helical" evidence="6">
    <location>
        <begin position="29"/>
        <end position="47"/>
    </location>
</feature>
<keyword evidence="3 6" id="KW-0812">Transmembrane</keyword>
<evidence type="ECO:0000256" key="2">
    <source>
        <dbReference type="ARBA" id="ARBA00009773"/>
    </source>
</evidence>
<dbReference type="PANTHER" id="PTHR21716:SF68">
    <property type="entry name" value="TRANSPORT PROTEIN YTVI-RELATED"/>
    <property type="match status" value="1"/>
</dbReference>
<comment type="caution">
    <text evidence="7">The sequence shown here is derived from an EMBL/GenBank/DDBJ whole genome shotgun (WGS) entry which is preliminary data.</text>
</comment>
<keyword evidence="4 6" id="KW-1133">Transmembrane helix</keyword>
<evidence type="ECO:0000256" key="4">
    <source>
        <dbReference type="ARBA" id="ARBA00022989"/>
    </source>
</evidence>
<evidence type="ECO:0000313" key="7">
    <source>
        <dbReference type="EMBL" id="MFD2912606.1"/>
    </source>
</evidence>
<evidence type="ECO:0000256" key="5">
    <source>
        <dbReference type="ARBA" id="ARBA00023136"/>
    </source>
</evidence>
<comment type="subcellular location">
    <subcellularLocation>
        <location evidence="1">Membrane</location>
        <topology evidence="1">Multi-pass membrane protein</topology>
    </subcellularLocation>
</comment>
<comment type="similarity">
    <text evidence="2">Belongs to the autoinducer-2 exporter (AI-2E) (TC 2.A.86) family.</text>
</comment>
<dbReference type="InterPro" id="IPR002549">
    <property type="entry name" value="AI-2E-like"/>
</dbReference>
<keyword evidence="5 6" id="KW-0472">Membrane</keyword>
<feature type="transmembrane region" description="Helical" evidence="6">
    <location>
        <begin position="201"/>
        <end position="223"/>
    </location>
</feature>
<feature type="transmembrane region" description="Helical" evidence="6">
    <location>
        <begin position="265"/>
        <end position="282"/>
    </location>
</feature>
<evidence type="ECO:0000256" key="3">
    <source>
        <dbReference type="ARBA" id="ARBA00022692"/>
    </source>
</evidence>
<feature type="transmembrane region" description="Helical" evidence="6">
    <location>
        <begin position="59"/>
        <end position="80"/>
    </location>
</feature>
<organism evidence="7 8">
    <name type="scientific">Jeotgalibacillus terrae</name>
    <dbReference type="NCBI Taxonomy" id="587735"/>
    <lineage>
        <taxon>Bacteria</taxon>
        <taxon>Bacillati</taxon>
        <taxon>Bacillota</taxon>
        <taxon>Bacilli</taxon>
        <taxon>Bacillales</taxon>
        <taxon>Caryophanaceae</taxon>
        <taxon>Jeotgalibacillus</taxon>
    </lineage>
</organism>
<proteinExistence type="inferred from homology"/>
<protein>
    <submittedName>
        <fullName evidence="7">AI-2E family transporter</fullName>
    </submittedName>
</protein>
<feature type="transmembrane region" description="Helical" evidence="6">
    <location>
        <begin position="318"/>
        <end position="340"/>
    </location>
</feature>
<evidence type="ECO:0000256" key="1">
    <source>
        <dbReference type="ARBA" id="ARBA00004141"/>
    </source>
</evidence>
<feature type="transmembrane region" description="Helical" evidence="6">
    <location>
        <begin position="288"/>
        <end position="306"/>
    </location>
</feature>
<feature type="transmembrane region" description="Helical" evidence="6">
    <location>
        <begin position="5"/>
        <end position="23"/>
    </location>
</feature>
<gene>
    <name evidence="7" type="ORF">ACFS5P_12035</name>
</gene>
<dbReference type="Pfam" id="PF01594">
    <property type="entry name" value="AI-2E_transport"/>
    <property type="match status" value="1"/>
</dbReference>
<feature type="transmembrane region" description="Helical" evidence="6">
    <location>
        <begin position="229"/>
        <end position="258"/>
    </location>
</feature>
<feature type="transmembrane region" description="Helical" evidence="6">
    <location>
        <begin position="147"/>
        <end position="169"/>
    </location>
</feature>
<dbReference type="Proteomes" id="UP001597561">
    <property type="component" value="Unassembled WGS sequence"/>
</dbReference>
<reference evidence="8" key="1">
    <citation type="journal article" date="2019" name="Int. J. Syst. Evol. Microbiol.">
        <title>The Global Catalogue of Microorganisms (GCM) 10K type strain sequencing project: providing services to taxonomists for standard genome sequencing and annotation.</title>
        <authorList>
            <consortium name="The Broad Institute Genomics Platform"/>
            <consortium name="The Broad Institute Genome Sequencing Center for Infectious Disease"/>
            <person name="Wu L."/>
            <person name="Ma J."/>
        </authorList>
    </citation>
    <scope>NUCLEOTIDE SEQUENCE [LARGE SCALE GENOMIC DNA]</scope>
    <source>
        <strain evidence="8">KCTC 13528</strain>
    </source>
</reference>
<sequence>MFRRALHVIITIIIILGLLRLVFDYLWPFAAGALLSFIVYPVVKFMFTLLKIPYRLSVIFGLMVAFITGPLIITGFFALFENELSSFIRYIPDYAGIIKNFIYTLPLSLQELTEPYISNEQLALVTDETGKLILTAGKQLVTASSSWAVALPSYFFSAGIVLIVSYYVLADFKAWLQQLPKDWTAKLKNVGTLGIHEAGSYVAAQFLLAMITFMISMTGFLFLGFEHPFLMALLSAMLDFVPVAGSLLLFLPLMIFCFFESGPEALFVLLIYLVIVGVRQVMEPKMIGTSMGIHPLLALMVLYVSVQLTGLKGLFLTPFFLIVLSVLIKAKLFYMIWLYVKSGKFTA</sequence>
<name>A0ABW5ZKL9_9BACL</name>
<keyword evidence="8" id="KW-1185">Reference proteome</keyword>
<accession>A0ABW5ZKL9</accession>
<evidence type="ECO:0000313" key="8">
    <source>
        <dbReference type="Proteomes" id="UP001597561"/>
    </source>
</evidence>